<dbReference type="InterPro" id="IPR026913">
    <property type="entry name" value="METTL24"/>
</dbReference>
<organism evidence="3 4">
    <name type="scientific">Patella caerulea</name>
    <name type="common">Rayed Mediterranean limpet</name>
    <dbReference type="NCBI Taxonomy" id="87958"/>
    <lineage>
        <taxon>Eukaryota</taxon>
        <taxon>Metazoa</taxon>
        <taxon>Spiralia</taxon>
        <taxon>Lophotrochozoa</taxon>
        <taxon>Mollusca</taxon>
        <taxon>Gastropoda</taxon>
        <taxon>Patellogastropoda</taxon>
        <taxon>Patelloidea</taxon>
        <taxon>Patellidae</taxon>
        <taxon>Patella</taxon>
    </lineage>
</organism>
<gene>
    <name evidence="3" type="ORF">SNE40_008044</name>
</gene>
<feature type="domain" description="Methyltransferase" evidence="2">
    <location>
        <begin position="112"/>
        <end position="274"/>
    </location>
</feature>
<evidence type="ECO:0000256" key="1">
    <source>
        <dbReference type="SAM" id="Phobius"/>
    </source>
</evidence>
<keyword evidence="1" id="KW-0472">Membrane</keyword>
<comment type="caution">
    <text evidence="3">The sequence shown here is derived from an EMBL/GenBank/DDBJ whole genome shotgun (WGS) entry which is preliminary data.</text>
</comment>
<feature type="transmembrane region" description="Helical" evidence="1">
    <location>
        <begin position="27"/>
        <end position="46"/>
    </location>
</feature>
<evidence type="ECO:0000259" key="2">
    <source>
        <dbReference type="Pfam" id="PF13383"/>
    </source>
</evidence>
<dbReference type="AlphaFoldDB" id="A0AAN8PW06"/>
<dbReference type="InterPro" id="IPR025714">
    <property type="entry name" value="Methyltranfer_dom"/>
</dbReference>
<name>A0AAN8PW06_PATCE</name>
<dbReference type="Pfam" id="PF13383">
    <property type="entry name" value="Methyltransf_22"/>
    <property type="match status" value="1"/>
</dbReference>
<keyword evidence="1" id="KW-0812">Transmembrane</keyword>
<reference evidence="3 4" key="1">
    <citation type="submission" date="2024-01" db="EMBL/GenBank/DDBJ databases">
        <title>The genome of the rayed Mediterranean limpet Patella caerulea (Linnaeus, 1758).</title>
        <authorList>
            <person name="Anh-Thu Weber A."/>
            <person name="Halstead-Nussloch G."/>
        </authorList>
    </citation>
    <scope>NUCLEOTIDE SEQUENCE [LARGE SCALE GENOMIC DNA]</scope>
    <source>
        <strain evidence="3">AATW-2023a</strain>
        <tissue evidence="3">Whole specimen</tissue>
    </source>
</reference>
<keyword evidence="1" id="KW-1133">Transmembrane helix</keyword>
<dbReference type="EMBL" id="JAZGQO010000006">
    <property type="protein sequence ID" value="KAK6185908.1"/>
    <property type="molecule type" value="Genomic_DNA"/>
</dbReference>
<protein>
    <recommendedName>
        <fullName evidence="2">Methyltransferase domain-containing protein</fullName>
    </recommendedName>
</protein>
<dbReference type="PANTHER" id="PTHR32026">
    <property type="entry name" value="METHYLTRANSFERASE-LIKE PROTEIN 24"/>
    <property type="match status" value="1"/>
</dbReference>
<accession>A0AAN8PW06</accession>
<evidence type="ECO:0000313" key="4">
    <source>
        <dbReference type="Proteomes" id="UP001347796"/>
    </source>
</evidence>
<proteinExistence type="predicted"/>
<dbReference type="PANTHER" id="PTHR32026:SF10">
    <property type="entry name" value="METHYLTRANSFERASE-LIKE PROTEIN 24-RELATED"/>
    <property type="match status" value="1"/>
</dbReference>
<evidence type="ECO:0000313" key="3">
    <source>
        <dbReference type="EMBL" id="KAK6185908.1"/>
    </source>
</evidence>
<sequence length="303" mass="35201">MFDDRSTKRGGDCCLTTNVRSRFSCRCLLLVAILLLVLNLCFHVYYSDSLPPGMDFCKLLPQDFDSSKVPNGSWWQYICLFERYFDQPLEHNCIDSRMMGNWKVCFDETSAPRKSCLVYSFGIANDFSFDDAMEAEGCTVYSFDPSMGVDDHKHGLNVYFKNLGLGSQDMDNFSPRTDEYVSISQKWKIRTLKSILIMLGHEKRFIDVLKFDVEGYEWEIMLNIMKDGLLPQIGQILTEWHIFADLPPRESLHTSFNTVTSLKQNGLKLFHKKSFYRVHRNRFFNSQCDAGYVNTASDRNKFQ</sequence>
<dbReference type="Proteomes" id="UP001347796">
    <property type="component" value="Unassembled WGS sequence"/>
</dbReference>
<keyword evidence="4" id="KW-1185">Reference proteome</keyword>